<evidence type="ECO:0000313" key="3">
    <source>
        <dbReference type="Proteomes" id="UP000693970"/>
    </source>
</evidence>
<name>A0A9K3PZI6_9STRA</name>
<dbReference type="AlphaFoldDB" id="A0A9K3PZI6"/>
<keyword evidence="3" id="KW-1185">Reference proteome</keyword>
<comment type="caution">
    <text evidence="2">The sequence shown here is derived from an EMBL/GenBank/DDBJ whole genome shotgun (WGS) entry which is preliminary data.</text>
</comment>
<reference evidence="2" key="1">
    <citation type="journal article" date="2021" name="Sci. Rep.">
        <title>Diploid genomic architecture of Nitzschia inconspicua, an elite biomass production diatom.</title>
        <authorList>
            <person name="Oliver A."/>
            <person name="Podell S."/>
            <person name="Pinowska A."/>
            <person name="Traller J.C."/>
            <person name="Smith S.R."/>
            <person name="McClure R."/>
            <person name="Beliaev A."/>
            <person name="Bohutskyi P."/>
            <person name="Hill E.A."/>
            <person name="Rabines A."/>
            <person name="Zheng H."/>
            <person name="Allen L.Z."/>
            <person name="Kuo A."/>
            <person name="Grigoriev I.V."/>
            <person name="Allen A.E."/>
            <person name="Hazlebeck D."/>
            <person name="Allen E.E."/>
        </authorList>
    </citation>
    <scope>NUCLEOTIDE SEQUENCE</scope>
    <source>
        <strain evidence="2">Hildebrandi</strain>
    </source>
</reference>
<organism evidence="2 3">
    <name type="scientific">Nitzschia inconspicua</name>
    <dbReference type="NCBI Taxonomy" id="303405"/>
    <lineage>
        <taxon>Eukaryota</taxon>
        <taxon>Sar</taxon>
        <taxon>Stramenopiles</taxon>
        <taxon>Ochrophyta</taxon>
        <taxon>Bacillariophyta</taxon>
        <taxon>Bacillariophyceae</taxon>
        <taxon>Bacillariophycidae</taxon>
        <taxon>Bacillariales</taxon>
        <taxon>Bacillariaceae</taxon>
        <taxon>Nitzschia</taxon>
    </lineage>
</organism>
<accession>A0A9K3PZI6</accession>
<protein>
    <submittedName>
        <fullName evidence="2">Uncharacterized protein</fullName>
    </submittedName>
</protein>
<dbReference type="Proteomes" id="UP000693970">
    <property type="component" value="Unassembled WGS sequence"/>
</dbReference>
<gene>
    <name evidence="2" type="ORF">IV203_038133</name>
</gene>
<reference evidence="2" key="2">
    <citation type="submission" date="2021-04" db="EMBL/GenBank/DDBJ databases">
        <authorList>
            <person name="Podell S."/>
        </authorList>
    </citation>
    <scope>NUCLEOTIDE SEQUENCE</scope>
    <source>
        <strain evidence="2">Hildebrandi</strain>
    </source>
</reference>
<dbReference type="EMBL" id="JAGRRH010000009">
    <property type="protein sequence ID" value="KAG7364930.1"/>
    <property type="molecule type" value="Genomic_DNA"/>
</dbReference>
<feature type="region of interest" description="Disordered" evidence="1">
    <location>
        <begin position="1"/>
        <end position="31"/>
    </location>
</feature>
<feature type="compositionally biased region" description="Acidic residues" evidence="1">
    <location>
        <begin position="10"/>
        <end position="20"/>
    </location>
</feature>
<evidence type="ECO:0000256" key="1">
    <source>
        <dbReference type="SAM" id="MobiDB-lite"/>
    </source>
</evidence>
<proteinExistence type="predicted"/>
<evidence type="ECO:0000313" key="2">
    <source>
        <dbReference type="EMBL" id="KAG7364930.1"/>
    </source>
</evidence>
<feature type="region of interest" description="Disordered" evidence="1">
    <location>
        <begin position="148"/>
        <end position="181"/>
    </location>
</feature>
<feature type="compositionally biased region" description="Basic and acidic residues" evidence="1">
    <location>
        <begin position="148"/>
        <end position="157"/>
    </location>
</feature>
<sequence length="246" mass="28199">MPGGLTTDDHNDDEDDDDNFPTEKQLQRSSGLHHELQKLYDRSCDWDCELLFEEVDETKIGEPTKHNLCKCLKEGKEYMFPAKYHGLSAKEQLVAELKLAALKAGFCLVIASSKSPKSFPTTTRRCAERVRATMIHFQCDHGILHTQEKSKSSKSTDQDVCISDSTREQPNVAPPKKRAKRPLTRDRLCPFRLTVYMIREDSVVDAGRWFLAKLQKDNRPTCARHAGHNQIAPDLLPKHIRKWFHT</sequence>